<feature type="region of interest" description="Disordered" evidence="1">
    <location>
        <begin position="88"/>
        <end position="109"/>
    </location>
</feature>
<feature type="compositionally biased region" description="Polar residues" evidence="1">
    <location>
        <begin position="13"/>
        <end position="24"/>
    </location>
</feature>
<dbReference type="Pfam" id="PF07145">
    <property type="entry name" value="PAM2"/>
    <property type="match status" value="1"/>
</dbReference>
<feature type="domain" description="Tr-type G" evidence="2">
    <location>
        <begin position="114"/>
        <end position="150"/>
    </location>
</feature>
<feature type="non-terminal residue" evidence="3">
    <location>
        <position position="1"/>
    </location>
</feature>
<protein>
    <recommendedName>
        <fullName evidence="2">Tr-type G domain-containing protein</fullName>
    </recommendedName>
</protein>
<dbReference type="InterPro" id="IPR009818">
    <property type="entry name" value="PAM2_motif"/>
</dbReference>
<gene>
    <name evidence="3" type="ORF">g.46797</name>
</gene>
<evidence type="ECO:0000256" key="1">
    <source>
        <dbReference type="SAM" id="MobiDB-lite"/>
    </source>
</evidence>
<evidence type="ECO:0000313" key="3">
    <source>
        <dbReference type="EMBL" id="JAS39098.1"/>
    </source>
</evidence>
<dbReference type="SUPFAM" id="SSF52540">
    <property type="entry name" value="P-loop containing nucleoside triphosphate hydrolases"/>
    <property type="match status" value="1"/>
</dbReference>
<reference evidence="3" key="1">
    <citation type="submission" date="2015-11" db="EMBL/GenBank/DDBJ databases">
        <title>De novo transcriptome assembly of four potential Pierce s Disease insect vectors from Arizona vineyards.</title>
        <authorList>
            <person name="Tassone E.E."/>
        </authorList>
    </citation>
    <scope>NUCLEOTIDE SEQUENCE</scope>
</reference>
<name>A0A1B6EMD4_9HEMI</name>
<feature type="region of interest" description="Disordered" evidence="1">
    <location>
        <begin position="13"/>
        <end position="67"/>
    </location>
</feature>
<dbReference type="EMBL" id="GECZ01030671">
    <property type="protein sequence ID" value="JAS39098.1"/>
    <property type="molecule type" value="Transcribed_RNA"/>
</dbReference>
<sequence length="150" mass="16283">FSNLNVNAAEFVPSSSRNIPTLQTAVPDIPKTANGGEISKVESNSMDSSPVEEVRSQESQSTQSPMDCWENDAEELEELDEVPQVVVETEVEDDEVSSSSSSKDQVNKVVRSGKEHVSVIFVGHVDAGKSTIGGHIMYLTGMVDKRTLEK</sequence>
<dbReference type="Pfam" id="PF00009">
    <property type="entry name" value="GTP_EFTU"/>
    <property type="match status" value="1"/>
</dbReference>
<evidence type="ECO:0000259" key="2">
    <source>
        <dbReference type="Pfam" id="PF00009"/>
    </source>
</evidence>
<dbReference type="GO" id="GO:0005525">
    <property type="term" value="F:GTP binding"/>
    <property type="evidence" value="ECO:0007669"/>
    <property type="project" value="InterPro"/>
</dbReference>
<dbReference type="AlphaFoldDB" id="A0A1B6EMD4"/>
<feature type="compositionally biased region" description="Low complexity" evidence="1">
    <location>
        <begin position="97"/>
        <end position="109"/>
    </location>
</feature>
<dbReference type="InterPro" id="IPR000795">
    <property type="entry name" value="T_Tr_GTP-bd_dom"/>
</dbReference>
<dbReference type="Gene3D" id="3.40.50.300">
    <property type="entry name" value="P-loop containing nucleotide triphosphate hydrolases"/>
    <property type="match status" value="1"/>
</dbReference>
<organism evidence="3">
    <name type="scientific">Cuerna arida</name>
    <dbReference type="NCBI Taxonomy" id="1464854"/>
    <lineage>
        <taxon>Eukaryota</taxon>
        <taxon>Metazoa</taxon>
        <taxon>Ecdysozoa</taxon>
        <taxon>Arthropoda</taxon>
        <taxon>Hexapoda</taxon>
        <taxon>Insecta</taxon>
        <taxon>Pterygota</taxon>
        <taxon>Neoptera</taxon>
        <taxon>Paraneoptera</taxon>
        <taxon>Hemiptera</taxon>
        <taxon>Auchenorrhyncha</taxon>
        <taxon>Membracoidea</taxon>
        <taxon>Cicadellidae</taxon>
        <taxon>Cicadellinae</taxon>
        <taxon>Proconiini</taxon>
        <taxon>Cuerna</taxon>
    </lineage>
</organism>
<feature type="non-terminal residue" evidence="3">
    <location>
        <position position="150"/>
    </location>
</feature>
<dbReference type="GO" id="GO:0003924">
    <property type="term" value="F:GTPase activity"/>
    <property type="evidence" value="ECO:0007669"/>
    <property type="project" value="InterPro"/>
</dbReference>
<accession>A0A1B6EMD4</accession>
<proteinExistence type="predicted"/>
<dbReference type="InterPro" id="IPR027417">
    <property type="entry name" value="P-loop_NTPase"/>
</dbReference>